<dbReference type="SUPFAM" id="SSF81301">
    <property type="entry name" value="Nucleotidyltransferase"/>
    <property type="match status" value="1"/>
</dbReference>
<dbReference type="InterPro" id="IPR043519">
    <property type="entry name" value="NT_sf"/>
</dbReference>
<evidence type="ECO:0000259" key="1">
    <source>
        <dbReference type="Pfam" id="PF18765"/>
    </source>
</evidence>
<dbReference type="Pfam" id="PF18765">
    <property type="entry name" value="Polbeta"/>
    <property type="match status" value="1"/>
</dbReference>
<gene>
    <name evidence="2" type="ORF">MNB_SM-7-1153</name>
</gene>
<dbReference type="Gene3D" id="3.30.460.10">
    <property type="entry name" value="Beta Polymerase, domain 2"/>
    <property type="match status" value="1"/>
</dbReference>
<organism evidence="2">
    <name type="scientific">hydrothermal vent metagenome</name>
    <dbReference type="NCBI Taxonomy" id="652676"/>
    <lineage>
        <taxon>unclassified sequences</taxon>
        <taxon>metagenomes</taxon>
        <taxon>ecological metagenomes</taxon>
    </lineage>
</organism>
<reference evidence="2" key="1">
    <citation type="submission" date="2016-10" db="EMBL/GenBank/DDBJ databases">
        <authorList>
            <person name="de Groot N.N."/>
        </authorList>
    </citation>
    <scope>NUCLEOTIDE SEQUENCE</scope>
</reference>
<feature type="domain" description="Polymerase beta nucleotidyltransferase" evidence="1">
    <location>
        <begin position="11"/>
        <end position="91"/>
    </location>
</feature>
<protein>
    <recommendedName>
        <fullName evidence="1">Polymerase beta nucleotidyltransferase domain-containing protein</fullName>
    </recommendedName>
</protein>
<dbReference type="InterPro" id="IPR041633">
    <property type="entry name" value="Polbeta"/>
</dbReference>
<evidence type="ECO:0000313" key="2">
    <source>
        <dbReference type="EMBL" id="SFV50710.1"/>
    </source>
</evidence>
<sequence>MRLQKGEKEIIIEVLQDVFGSVEVSLFGSRVDDTKRGGDIDLFVIPKERSNLFQKKIKALAKLERALHKPVDIVVHKNFQRDIEREILKNALTL</sequence>
<dbReference type="EMBL" id="FPHB01000011">
    <property type="protein sequence ID" value="SFV50710.1"/>
    <property type="molecule type" value="Genomic_DNA"/>
</dbReference>
<proteinExistence type="predicted"/>
<name>A0A1W1BAU5_9ZZZZ</name>
<dbReference type="AlphaFoldDB" id="A0A1W1BAU5"/>
<accession>A0A1W1BAU5</accession>